<protein>
    <submittedName>
        <fullName evidence="2">Uncharacterized protein</fullName>
    </submittedName>
</protein>
<sequence length="128" mass="14362">MTKNKTIQEIFKEITPIERFNFIASIVTVTSVLVNLLLSFYQKVEFDLYTVSILLIFGALLIAVLSLLIGWPYILITEIFKNKSSNGIITTTVFTVVISLFALGVITALVQGSIEIIYMILEWRGAVK</sequence>
<reference evidence="2" key="1">
    <citation type="submission" date="2018-12" db="EMBL/GenBank/DDBJ databases">
        <authorList>
            <person name="Sun L."/>
            <person name="Chen Z."/>
        </authorList>
    </citation>
    <scope>NUCLEOTIDE SEQUENCE [LARGE SCALE GENOMIC DNA]</scope>
    <source>
        <strain evidence="2">3-2-2</strain>
    </source>
</reference>
<keyword evidence="1" id="KW-0812">Transmembrane</keyword>
<proteinExistence type="predicted"/>
<evidence type="ECO:0000256" key="1">
    <source>
        <dbReference type="SAM" id="Phobius"/>
    </source>
</evidence>
<dbReference type="EMBL" id="QYTV02000002">
    <property type="protein sequence ID" value="RST76217.1"/>
    <property type="molecule type" value="Genomic_DNA"/>
</dbReference>
<name>A0A429Y4C6_9BACI</name>
<feature type="transmembrane region" description="Helical" evidence="1">
    <location>
        <begin position="53"/>
        <end position="76"/>
    </location>
</feature>
<feature type="transmembrane region" description="Helical" evidence="1">
    <location>
        <begin position="20"/>
        <end position="41"/>
    </location>
</feature>
<dbReference type="Proteomes" id="UP000287156">
    <property type="component" value="Unassembled WGS sequence"/>
</dbReference>
<dbReference type="RefSeq" id="WP_126048497.1">
    <property type="nucleotide sequence ID" value="NZ_QYTV02000002.1"/>
</dbReference>
<evidence type="ECO:0000313" key="2">
    <source>
        <dbReference type="EMBL" id="RST76217.1"/>
    </source>
</evidence>
<dbReference type="AlphaFoldDB" id="A0A429Y4C6"/>
<evidence type="ECO:0000313" key="3">
    <source>
        <dbReference type="Proteomes" id="UP000287156"/>
    </source>
</evidence>
<accession>A0A429Y4C6</accession>
<comment type="caution">
    <text evidence="2">The sequence shown here is derived from an EMBL/GenBank/DDBJ whole genome shotgun (WGS) entry which is preliminary data.</text>
</comment>
<feature type="transmembrane region" description="Helical" evidence="1">
    <location>
        <begin position="88"/>
        <end position="121"/>
    </location>
</feature>
<keyword evidence="1" id="KW-1133">Transmembrane helix</keyword>
<organism evidence="2 3">
    <name type="scientific">Siminovitchia acidinfaciens</name>
    <dbReference type="NCBI Taxonomy" id="2321395"/>
    <lineage>
        <taxon>Bacteria</taxon>
        <taxon>Bacillati</taxon>
        <taxon>Bacillota</taxon>
        <taxon>Bacilli</taxon>
        <taxon>Bacillales</taxon>
        <taxon>Bacillaceae</taxon>
        <taxon>Siminovitchia</taxon>
    </lineage>
</organism>
<keyword evidence="1" id="KW-0472">Membrane</keyword>
<keyword evidence="3" id="KW-1185">Reference proteome</keyword>
<gene>
    <name evidence="2" type="ORF">D4T97_005405</name>
</gene>